<dbReference type="OrthoDB" id="4217619at2759"/>
<dbReference type="SMART" id="SM00228">
    <property type="entry name" value="PDZ"/>
    <property type="match status" value="1"/>
</dbReference>
<name>A0A6P4F838_DRORH</name>
<dbReference type="Proteomes" id="UP001652680">
    <property type="component" value="Unassembled WGS sequence"/>
</dbReference>
<comment type="catalytic activity">
    <reaction evidence="1">
        <text>Cleavage of non-polar aliphatic amino-acids at the P1 position, with a preference for Val, Ile and Met. At the P2 and P3 positions, Arg is selected most strongly with a secondary preference for other hydrophilic residues.</text>
        <dbReference type="EC" id="3.4.21.108"/>
    </reaction>
</comment>
<dbReference type="Pfam" id="PF13365">
    <property type="entry name" value="Trypsin_2"/>
    <property type="match status" value="1"/>
</dbReference>
<keyword evidence="16" id="KW-0865">Zymogen</keyword>
<dbReference type="InterPro" id="IPR001478">
    <property type="entry name" value="PDZ"/>
</dbReference>
<evidence type="ECO:0000256" key="19">
    <source>
        <dbReference type="SAM" id="MobiDB-lite"/>
    </source>
</evidence>
<dbReference type="InterPro" id="IPR009003">
    <property type="entry name" value="Peptidase_S1_PA"/>
</dbReference>
<dbReference type="GO" id="GO:0031966">
    <property type="term" value="C:mitochondrial membrane"/>
    <property type="evidence" value="ECO:0007669"/>
    <property type="project" value="UniProtKB-SubCell"/>
</dbReference>
<feature type="region of interest" description="Disordered" evidence="19">
    <location>
        <begin position="27"/>
        <end position="56"/>
    </location>
</feature>
<keyword evidence="8" id="KW-0812">Transmembrane</keyword>
<dbReference type="GO" id="GO:0007005">
    <property type="term" value="P:mitochondrion organization"/>
    <property type="evidence" value="ECO:0007669"/>
    <property type="project" value="UniProtKB-ARBA"/>
</dbReference>
<keyword evidence="7 23" id="KW-0645">Protease</keyword>
<keyword evidence="15" id="KW-0472">Membrane</keyword>
<keyword evidence="9" id="KW-0053">Apoptosis</keyword>
<keyword evidence="11" id="KW-0720">Serine protease</keyword>
<evidence type="ECO:0000256" key="3">
    <source>
        <dbReference type="ARBA" id="ARBA00004375"/>
    </source>
</evidence>
<dbReference type="GO" id="GO:0006508">
    <property type="term" value="P:proteolysis"/>
    <property type="evidence" value="ECO:0007669"/>
    <property type="project" value="UniProtKB-KW"/>
</dbReference>
<evidence type="ECO:0000256" key="11">
    <source>
        <dbReference type="ARBA" id="ARBA00022825"/>
    </source>
</evidence>
<organism evidence="23">
    <name type="scientific">Drosophila rhopaloa</name>
    <name type="common">Fruit fly</name>
    <dbReference type="NCBI Taxonomy" id="1041015"/>
    <lineage>
        <taxon>Eukaryota</taxon>
        <taxon>Metazoa</taxon>
        <taxon>Ecdysozoa</taxon>
        <taxon>Arthropoda</taxon>
        <taxon>Hexapoda</taxon>
        <taxon>Insecta</taxon>
        <taxon>Pterygota</taxon>
        <taxon>Neoptera</taxon>
        <taxon>Endopterygota</taxon>
        <taxon>Diptera</taxon>
        <taxon>Brachycera</taxon>
        <taxon>Muscomorpha</taxon>
        <taxon>Ephydroidea</taxon>
        <taxon>Drosophilidae</taxon>
        <taxon>Drosophila</taxon>
        <taxon>Sophophora</taxon>
    </lineage>
</organism>
<evidence type="ECO:0000256" key="2">
    <source>
        <dbReference type="ARBA" id="ARBA00004304"/>
    </source>
</evidence>
<dbReference type="EnsemblMetazoa" id="XM_017126072.2">
    <property type="protein sequence ID" value="XP_016981561.1"/>
    <property type="gene ID" value="LOC108046411"/>
</dbReference>
<proteinExistence type="inferred from homology"/>
<dbReference type="SUPFAM" id="SSF50156">
    <property type="entry name" value="PDZ domain-like"/>
    <property type="match status" value="1"/>
</dbReference>
<evidence type="ECO:0000256" key="17">
    <source>
        <dbReference type="ARBA" id="ARBA00029644"/>
    </source>
</evidence>
<dbReference type="OMA" id="IMSPEGY"/>
<dbReference type="InterPro" id="IPR036034">
    <property type="entry name" value="PDZ_sf"/>
</dbReference>
<dbReference type="EC" id="3.4.21.108" evidence="5"/>
<dbReference type="GO" id="GO:0004252">
    <property type="term" value="F:serine-type endopeptidase activity"/>
    <property type="evidence" value="ECO:0007669"/>
    <property type="project" value="InterPro"/>
</dbReference>
<evidence type="ECO:0000256" key="1">
    <source>
        <dbReference type="ARBA" id="ARBA00001760"/>
    </source>
</evidence>
<gene>
    <name evidence="23" type="primary">LOC108046411</name>
    <name evidence="21" type="synonym">108046411</name>
</gene>
<dbReference type="GeneID" id="108046411"/>
<evidence type="ECO:0000256" key="18">
    <source>
        <dbReference type="ARBA" id="ARBA00035606"/>
    </source>
</evidence>
<evidence type="ECO:0000256" key="16">
    <source>
        <dbReference type="ARBA" id="ARBA00023145"/>
    </source>
</evidence>
<dbReference type="PROSITE" id="PS50106">
    <property type="entry name" value="PDZ"/>
    <property type="match status" value="1"/>
</dbReference>
<evidence type="ECO:0000256" key="6">
    <source>
        <dbReference type="ARBA" id="ARBA00016929"/>
    </source>
</evidence>
<evidence type="ECO:0000256" key="5">
    <source>
        <dbReference type="ARBA" id="ARBA00013033"/>
    </source>
</evidence>
<accession>A0A6P4F838</accession>
<evidence type="ECO:0000256" key="10">
    <source>
        <dbReference type="ARBA" id="ARBA00022801"/>
    </source>
</evidence>
<reference evidence="22" key="1">
    <citation type="journal article" date="2021" name="Elife">
        <title>Highly contiguous assemblies of 101 drosophilid genomes.</title>
        <authorList>
            <person name="Kim B.Y."/>
            <person name="Wang J.R."/>
            <person name="Miller D.E."/>
            <person name="Barmina O."/>
            <person name="Delaney E."/>
            <person name="Thompson A."/>
            <person name="Comeault A.A."/>
            <person name="Peede D."/>
            <person name="D'Agostino E.R."/>
            <person name="Pelaez J."/>
            <person name="Aguilar J.M."/>
            <person name="Haji D."/>
            <person name="Matsunaga T."/>
            <person name="Armstrong E.E."/>
            <person name="Zych M."/>
            <person name="Ogawa Y."/>
            <person name="Stamenkovic-Radak M."/>
            <person name="Jelic M."/>
            <person name="Veselinovic M.S."/>
            <person name="Tanaskovic M."/>
            <person name="Eric P."/>
            <person name="Gao J.J."/>
            <person name="Katoh T.K."/>
            <person name="Toda M.J."/>
            <person name="Watabe H."/>
            <person name="Watada M."/>
            <person name="Davis J.S."/>
            <person name="Moyle L.C."/>
            <person name="Manoli G."/>
            <person name="Bertolini E."/>
            <person name="Kostal V."/>
            <person name="Hawley R.S."/>
            <person name="Takahashi A."/>
            <person name="Jones C.D."/>
            <person name="Price D.K."/>
            <person name="Whiteman N."/>
            <person name="Kopp A."/>
            <person name="Matute D.R."/>
            <person name="Petrov D.A."/>
        </authorList>
    </citation>
    <scope>NUCLEOTIDE SEQUENCE [LARGE SCALE GENOMIC DNA]</scope>
</reference>
<comment type="subcellular location">
    <subcellularLocation>
        <location evidence="3">Mitochondrion intermembrane space</location>
        <topology evidence="3">Single-pass membrane protein</topology>
    </subcellularLocation>
    <subcellularLocation>
        <location evidence="2">Mitochondrion membrane</location>
        <topology evidence="2">Single-pass membrane protein</topology>
    </subcellularLocation>
</comment>
<dbReference type="GO" id="GO:0005758">
    <property type="term" value="C:mitochondrial intermembrane space"/>
    <property type="evidence" value="ECO:0007669"/>
    <property type="project" value="UniProtKB-SubCell"/>
</dbReference>
<keyword evidence="22" id="KW-1185">Reference proteome</keyword>
<feature type="domain" description="PDZ" evidence="20">
    <location>
        <begin position="338"/>
        <end position="410"/>
    </location>
</feature>
<evidence type="ECO:0000256" key="15">
    <source>
        <dbReference type="ARBA" id="ARBA00023136"/>
    </source>
</evidence>
<keyword evidence="14" id="KW-0496">Mitochondrion</keyword>
<dbReference type="CDD" id="cd06785">
    <property type="entry name" value="cpPDZ_HtrA-like"/>
    <property type="match status" value="1"/>
</dbReference>
<feature type="compositionally biased region" description="Polar residues" evidence="19">
    <location>
        <begin position="27"/>
        <end position="47"/>
    </location>
</feature>
<evidence type="ECO:0000256" key="8">
    <source>
        <dbReference type="ARBA" id="ARBA00022692"/>
    </source>
</evidence>
<dbReference type="InterPro" id="IPR001940">
    <property type="entry name" value="Peptidase_S1C"/>
</dbReference>
<evidence type="ECO:0000256" key="14">
    <source>
        <dbReference type="ARBA" id="ARBA00023128"/>
    </source>
</evidence>
<dbReference type="SUPFAM" id="SSF50494">
    <property type="entry name" value="Trypsin-like serine proteases"/>
    <property type="match status" value="1"/>
</dbReference>
<dbReference type="PANTHER" id="PTHR22939:SF129">
    <property type="entry name" value="SERINE PROTEASE HTRA2, MITOCHONDRIAL"/>
    <property type="match status" value="1"/>
</dbReference>
<dbReference type="Gene3D" id="2.30.42.10">
    <property type="match status" value="1"/>
</dbReference>
<dbReference type="GO" id="GO:0043065">
    <property type="term" value="P:positive regulation of apoptotic process"/>
    <property type="evidence" value="ECO:0007669"/>
    <property type="project" value="TreeGrafter"/>
</dbReference>
<evidence type="ECO:0000256" key="13">
    <source>
        <dbReference type="ARBA" id="ARBA00022989"/>
    </source>
</evidence>
<dbReference type="AlphaFoldDB" id="A0A6P4F838"/>
<dbReference type="Gene3D" id="2.40.10.120">
    <property type="match status" value="1"/>
</dbReference>
<keyword evidence="12" id="KW-0809">Transit peptide</keyword>
<evidence type="ECO:0000256" key="4">
    <source>
        <dbReference type="ARBA" id="ARBA00010541"/>
    </source>
</evidence>
<evidence type="ECO:0000256" key="7">
    <source>
        <dbReference type="ARBA" id="ARBA00022670"/>
    </source>
</evidence>
<evidence type="ECO:0000313" key="23">
    <source>
        <dbReference type="RefSeq" id="XP_016981561.1"/>
    </source>
</evidence>
<dbReference type="GO" id="GO:0006915">
    <property type="term" value="P:apoptotic process"/>
    <property type="evidence" value="ECO:0007669"/>
    <property type="project" value="UniProtKB-KW"/>
</dbReference>
<comment type="function">
    <text evidence="18">Serine protease that shows proteolytic activity against a non-specific substrate beta-casein. Promotes or induces cell death either by direct binding to and inhibition of BIRC proteins (also called inhibitor of apoptosis proteins, IAPs), leading to an increase in caspase activity, or by a BIRC inhibition-independent, caspase-independent and serine protease activity-dependent mechanism. Can antagonize antiapoptotic activity of th/Diap1 by directly inducing the degradation of th/Diap1.</text>
</comment>
<evidence type="ECO:0000256" key="12">
    <source>
        <dbReference type="ARBA" id="ARBA00022946"/>
    </source>
</evidence>
<dbReference type="InterPro" id="IPR041489">
    <property type="entry name" value="PDZ_6"/>
</dbReference>
<keyword evidence="10" id="KW-0378">Hydrolase</keyword>
<dbReference type="CTD" id="27429"/>
<dbReference type="RefSeq" id="XP_016981561.1">
    <property type="nucleotide sequence ID" value="XM_017126072.1"/>
</dbReference>
<reference evidence="23" key="2">
    <citation type="submission" date="2025-04" db="UniProtKB">
        <authorList>
            <consortium name="RefSeq"/>
        </authorList>
    </citation>
    <scope>IDENTIFICATION</scope>
</reference>
<reference evidence="21" key="3">
    <citation type="submission" date="2025-05" db="UniProtKB">
        <authorList>
            <consortium name="EnsemblMetazoa"/>
        </authorList>
    </citation>
    <scope>IDENTIFICATION</scope>
</reference>
<keyword evidence="13" id="KW-1133">Transmembrane helix</keyword>
<dbReference type="PRINTS" id="PR00834">
    <property type="entry name" value="PROTEASES2C"/>
</dbReference>
<evidence type="ECO:0000313" key="22">
    <source>
        <dbReference type="Proteomes" id="UP001652680"/>
    </source>
</evidence>
<dbReference type="Pfam" id="PF17820">
    <property type="entry name" value="PDZ_6"/>
    <property type="match status" value="1"/>
</dbReference>
<evidence type="ECO:0000256" key="9">
    <source>
        <dbReference type="ARBA" id="ARBA00022703"/>
    </source>
</evidence>
<dbReference type="FunFam" id="2.40.10.120:FF:000004">
    <property type="entry name" value="Serine protease HTRA2, mitochondrial"/>
    <property type="match status" value="1"/>
</dbReference>
<protein>
    <recommendedName>
        <fullName evidence="6">Serine protease HTRA2, mitochondrial</fullName>
        <ecNumber evidence="5">3.4.21.108</ecNumber>
    </recommendedName>
    <alternativeName>
        <fullName evidence="17">High temperature requirement protein A2</fullName>
    </alternativeName>
</protein>
<comment type="similarity">
    <text evidence="4">Belongs to the peptidase S1C family.</text>
</comment>
<dbReference type="PANTHER" id="PTHR22939">
    <property type="entry name" value="SERINE PROTEASE FAMILY S1C HTRA-RELATED"/>
    <property type="match status" value="1"/>
</dbReference>
<evidence type="ECO:0000259" key="20">
    <source>
        <dbReference type="PROSITE" id="PS50106"/>
    </source>
</evidence>
<sequence length="422" mass="46270">MALRSSHRLKVFLRRCTAFPVFNTHAPNRRSSQIPRKSADPNTNGYSGQDRHNDGQNESGWRRLVRFFVPFSLGAVVSAMVIKREDLTPTITASKMSGRRRDFNFIADVVAGCADSVVYIEIKDTRHFDYFSGQPITASNGSGFIIEQNGLILTNAHVVINKPHTMVQVRLSDGRTFPATIEDVDQTSDLATLRIQVNNLSVMRLGKSSTLRSGEWVVALGSPLALSNTVTAGVISSTQRASQELGLRNRDINYLQTDAAITFGNSGGPLVNLDGEAIGVNSMKVTAGISFAIPIDYVKVFLERAAERRKKGSAYKTGYPVKRYMGITMLTLTPDILFELKSRSQNMPSNLTHGVLVWKVIVGSPAHSGGLQPGDIVTHINKKEIKNSSDVYDALADNSKTLDIVILRGVKQMHVTITPEDP</sequence>
<evidence type="ECO:0000313" key="21">
    <source>
        <dbReference type="EnsemblMetazoa" id="XP_016981561.1"/>
    </source>
</evidence>